<evidence type="ECO:0000313" key="4">
    <source>
        <dbReference type="EMBL" id="HIR62290.1"/>
    </source>
</evidence>
<feature type="domain" description="DUF4922" evidence="3">
    <location>
        <begin position="4"/>
        <end position="152"/>
    </location>
</feature>
<evidence type="ECO:0000259" key="2">
    <source>
        <dbReference type="Pfam" id="PF08486"/>
    </source>
</evidence>
<accession>A0A9D1J663</accession>
<dbReference type="Proteomes" id="UP000886744">
    <property type="component" value="Unassembled WGS sequence"/>
</dbReference>
<dbReference type="SUPFAM" id="SSF54197">
    <property type="entry name" value="HIT-like"/>
    <property type="match status" value="1"/>
</dbReference>
<proteinExistence type="predicted"/>
<dbReference type="InterPro" id="IPR046320">
    <property type="entry name" value="DUF4922"/>
</dbReference>
<feature type="region of interest" description="Disordered" evidence="1">
    <location>
        <begin position="460"/>
        <end position="498"/>
    </location>
</feature>
<reference evidence="4" key="1">
    <citation type="submission" date="2020-10" db="EMBL/GenBank/DDBJ databases">
        <authorList>
            <person name="Gilroy R."/>
        </authorList>
    </citation>
    <scope>NUCLEOTIDE SEQUENCE</scope>
    <source>
        <strain evidence="4">ChiHjej13B12-12457</strain>
    </source>
</reference>
<dbReference type="EMBL" id="DVHI01000030">
    <property type="protein sequence ID" value="HIR62290.1"/>
    <property type="molecule type" value="Genomic_DNA"/>
</dbReference>
<evidence type="ECO:0000259" key="3">
    <source>
        <dbReference type="Pfam" id="PF16269"/>
    </source>
</evidence>
<reference evidence="4" key="2">
    <citation type="journal article" date="2021" name="PeerJ">
        <title>Extensive microbial diversity within the chicken gut microbiome revealed by metagenomics and culture.</title>
        <authorList>
            <person name="Gilroy R."/>
            <person name="Ravi A."/>
            <person name="Getino M."/>
            <person name="Pursley I."/>
            <person name="Horton D.L."/>
            <person name="Alikhan N.F."/>
            <person name="Baker D."/>
            <person name="Gharbi K."/>
            <person name="Hall N."/>
            <person name="Watson M."/>
            <person name="Adriaenssens E.M."/>
            <person name="Foster-Nyarko E."/>
            <person name="Jarju S."/>
            <person name="Secka A."/>
            <person name="Antonio M."/>
            <person name="Oren A."/>
            <person name="Chaudhuri R.R."/>
            <person name="La Ragione R."/>
            <person name="Hildebrand F."/>
            <person name="Pallen M.J."/>
        </authorList>
    </citation>
    <scope>NUCLEOTIDE SEQUENCE</scope>
    <source>
        <strain evidence="4">ChiHjej13B12-12457</strain>
    </source>
</reference>
<gene>
    <name evidence="4" type="ORF">IAC94_02050</name>
</gene>
<evidence type="ECO:0000313" key="5">
    <source>
        <dbReference type="Proteomes" id="UP000886744"/>
    </source>
</evidence>
<dbReference type="InterPro" id="IPR036265">
    <property type="entry name" value="HIT-like_sf"/>
</dbReference>
<evidence type="ECO:0000256" key="1">
    <source>
        <dbReference type="SAM" id="MobiDB-lite"/>
    </source>
</evidence>
<feature type="domain" description="Sporulation stage II protein D amidase enhancer LytB N-terminal" evidence="2">
    <location>
        <begin position="407"/>
        <end position="459"/>
    </location>
</feature>
<organism evidence="4 5">
    <name type="scientific">Candidatus Coprenecus avistercoris</name>
    <dbReference type="NCBI Taxonomy" id="2840730"/>
    <lineage>
        <taxon>Bacteria</taxon>
        <taxon>Pseudomonadati</taxon>
        <taxon>Bacteroidota</taxon>
        <taxon>Bacteroidia</taxon>
        <taxon>Bacteroidales</taxon>
        <taxon>Rikenellaceae</taxon>
        <taxon>Rikenellaceae incertae sedis</taxon>
        <taxon>Candidatus Coprenecus</taxon>
    </lineage>
</organism>
<dbReference type="InterPro" id="IPR013693">
    <property type="entry name" value="SpoIID/LytB_N"/>
</dbReference>
<feature type="compositionally biased region" description="Polar residues" evidence="1">
    <location>
        <begin position="478"/>
        <end position="487"/>
    </location>
</feature>
<feature type="domain" description="Sporulation stage II protein D amidase enhancer LytB N-terminal" evidence="2">
    <location>
        <begin position="514"/>
        <end position="552"/>
    </location>
</feature>
<name>A0A9D1J663_9BACT</name>
<protein>
    <submittedName>
        <fullName evidence="4">DUF4922 domain-containing protein</fullName>
    </submittedName>
</protein>
<comment type="caution">
    <text evidence="4">The sequence shown here is derived from an EMBL/GenBank/DDBJ whole genome shotgun (WGS) entry which is preliminary data.</text>
</comment>
<dbReference type="AlphaFoldDB" id="A0A9D1J663"/>
<dbReference type="Pfam" id="PF16269">
    <property type="entry name" value="DUF4922"/>
    <property type="match status" value="1"/>
</dbReference>
<dbReference type="Pfam" id="PF08486">
    <property type="entry name" value="SpoIID"/>
    <property type="match status" value="2"/>
</dbReference>
<sequence>MNDLMDRQLAAWPEAARRYRDLQNIETREIDLGGMPVRIQFNPARAVSTLARTDAAAIKARPCFLCRDNRPEQQEALPFEGCDGRRYEVLVNPFPIFPKHYTVPSVEHTPQRIAGRFPDMLRLAETFADMVVFYNGPESGASAPDHFHFQMGCRGFLPVETHFDRLKPVTVMRPGRASIAVTSGYISGLPVITAPDGTSATAAFLRVLRSLPVSPATGEPQLNILCWKETSADGGPGASFRIIVIPRKAHRPSCYFAPEDRAVRISPASVDLGGVFIVPVEADFRRVNAQVLRDIIEETVDISWQPVIDVGLLTAPQLRVRFNQPFTGPDSRKGGICGEQAFTLADGMVEWNGKRYGRLEFRPEGNTPEEGDSRGFTLHKVRIGINFHWEREEDQLFSGGLTILPSEEGLVAINSVLTEDYLLSVISSEMNGDAPEEFLKAHAVISRSWLLARPTLGGGDNAHGSEGSCHSAAANGDNPDSQESPGNGHSGQGISAPGSLENDRIIRWYDREDHSLFDVCADDHCQRYQGLLRAGNANIRRAIEATRGLVLTDGPDGAICDTRFSKCCGGVSERFSACWADEDYAYLRPVRDYACLQTDEDNAADDGTPDAVGIIPDLSDEQNARKWILSSPEAFCNTSDPALLSTVLNSYDQETADFYRWRVEYTQEELSDLLRRRSGIDFGSVLELRPLRRGASGRIIELLIRGTQRTVTVGKELEIRRWLSKSHLYSSAFVVDTVYAEPAADGQDIRPDINAPAIPTGFILHGAGWGHGVGLCQIGAAAMSARGCTFDRILAHYFRGSCLTRLY</sequence>